<feature type="domain" description="Thioredoxin" evidence="5">
    <location>
        <begin position="17"/>
        <end position="161"/>
    </location>
</feature>
<dbReference type="PROSITE" id="PS51352">
    <property type="entry name" value="THIOREDOXIN_2"/>
    <property type="match status" value="1"/>
</dbReference>
<dbReference type="RefSeq" id="WP_136137744.1">
    <property type="nucleotide sequence ID" value="NZ_SDGV01000028.1"/>
</dbReference>
<evidence type="ECO:0000256" key="4">
    <source>
        <dbReference type="ARBA" id="ARBA00023284"/>
    </source>
</evidence>
<gene>
    <name evidence="6" type="ORF">ESZ54_11200</name>
</gene>
<accession>A0A4S3B1K1</accession>
<dbReference type="EMBL" id="SDGV01000028">
    <property type="protein sequence ID" value="THB60308.1"/>
    <property type="molecule type" value="Genomic_DNA"/>
</dbReference>
<dbReference type="AlphaFoldDB" id="A0A4S3B1K1"/>
<dbReference type="InterPro" id="IPR002065">
    <property type="entry name" value="TPX"/>
</dbReference>
<keyword evidence="4" id="KW-0676">Redox-active center</keyword>
<evidence type="ECO:0000313" key="7">
    <source>
        <dbReference type="Proteomes" id="UP000310506"/>
    </source>
</evidence>
<dbReference type="Pfam" id="PF00578">
    <property type="entry name" value="AhpC-TSA"/>
    <property type="match status" value="1"/>
</dbReference>
<dbReference type="CDD" id="cd03014">
    <property type="entry name" value="PRX_Atyp2cys"/>
    <property type="match status" value="1"/>
</dbReference>
<name>A0A4S3B1K1_9ENTE</name>
<dbReference type="SUPFAM" id="SSF52833">
    <property type="entry name" value="Thioredoxin-like"/>
    <property type="match status" value="1"/>
</dbReference>
<keyword evidence="7" id="KW-1185">Reference proteome</keyword>
<comment type="caution">
    <text evidence="6">The sequence shown here is derived from an EMBL/GenBank/DDBJ whole genome shotgun (WGS) entry which is preliminary data.</text>
</comment>
<dbReference type="InterPro" id="IPR013766">
    <property type="entry name" value="Thioredoxin_domain"/>
</dbReference>
<dbReference type="InterPro" id="IPR050455">
    <property type="entry name" value="Tpx_Peroxidase_subfamily"/>
</dbReference>
<sequence>MNVTLQGKPVELEGVQPKVGTQAPEFTLNDLQDQAHSLKNLIQKPLIISVVPDINTSVCALQTRRFNGEAASIDEVNFVTVSNNTKEEQAAWCGAEGVEMTMLSDAEGNFGKSYGLLIPEMNRLARAIFVVNQAGEIVYEEIVAEIATEPDYIKALEAAKALV</sequence>
<reference evidence="6 7" key="1">
    <citation type="submission" date="2019-01" db="EMBL/GenBank/DDBJ databases">
        <title>Vagococcus silagei sp. nov. isolated from brewer's grain.</title>
        <authorList>
            <person name="Guu J.-R."/>
        </authorList>
    </citation>
    <scope>NUCLEOTIDE SEQUENCE [LARGE SCALE GENOMIC DNA]</scope>
    <source>
        <strain evidence="6 7">2B-2</strain>
    </source>
</reference>
<keyword evidence="1 6" id="KW-0575">Peroxidase</keyword>
<dbReference type="OrthoDB" id="9781543at2"/>
<dbReference type="GO" id="GO:0008379">
    <property type="term" value="F:thioredoxin peroxidase activity"/>
    <property type="evidence" value="ECO:0007669"/>
    <property type="project" value="InterPro"/>
</dbReference>
<evidence type="ECO:0000256" key="3">
    <source>
        <dbReference type="ARBA" id="ARBA00023157"/>
    </source>
</evidence>
<evidence type="ECO:0000256" key="1">
    <source>
        <dbReference type="ARBA" id="ARBA00022559"/>
    </source>
</evidence>
<keyword evidence="3" id="KW-1015">Disulfide bond</keyword>
<dbReference type="Gene3D" id="3.40.30.10">
    <property type="entry name" value="Glutaredoxin"/>
    <property type="match status" value="1"/>
</dbReference>
<keyword evidence="6" id="KW-0560">Oxidoreductase</keyword>
<dbReference type="InterPro" id="IPR000866">
    <property type="entry name" value="AhpC/TSA"/>
</dbReference>
<dbReference type="EC" id="1.11.1.-" evidence="6"/>
<keyword evidence="2" id="KW-0049">Antioxidant</keyword>
<dbReference type="NCBIfam" id="NF001808">
    <property type="entry name" value="PRK00522.1"/>
    <property type="match status" value="1"/>
</dbReference>
<protein>
    <submittedName>
        <fullName evidence="6">Thiol peroxidase</fullName>
        <ecNumber evidence="6">1.11.1.-</ecNumber>
    </submittedName>
</protein>
<evidence type="ECO:0000256" key="2">
    <source>
        <dbReference type="ARBA" id="ARBA00022862"/>
    </source>
</evidence>
<organism evidence="6 7">
    <name type="scientific">Vagococcus silagei</name>
    <dbReference type="NCBI Taxonomy" id="2508885"/>
    <lineage>
        <taxon>Bacteria</taxon>
        <taxon>Bacillati</taxon>
        <taxon>Bacillota</taxon>
        <taxon>Bacilli</taxon>
        <taxon>Lactobacillales</taxon>
        <taxon>Enterococcaceae</taxon>
        <taxon>Vagococcus</taxon>
    </lineage>
</organism>
<dbReference type="PANTHER" id="PTHR43110">
    <property type="entry name" value="THIOL PEROXIDASE"/>
    <property type="match status" value="1"/>
</dbReference>
<proteinExistence type="predicted"/>
<dbReference type="PANTHER" id="PTHR43110:SF1">
    <property type="entry name" value="THIOL PEROXIDASE"/>
    <property type="match status" value="1"/>
</dbReference>
<dbReference type="InterPro" id="IPR036249">
    <property type="entry name" value="Thioredoxin-like_sf"/>
</dbReference>
<evidence type="ECO:0000313" key="6">
    <source>
        <dbReference type="EMBL" id="THB60308.1"/>
    </source>
</evidence>
<evidence type="ECO:0000259" key="5">
    <source>
        <dbReference type="PROSITE" id="PS51352"/>
    </source>
</evidence>
<dbReference type="Proteomes" id="UP000310506">
    <property type="component" value="Unassembled WGS sequence"/>
</dbReference>